<organism evidence="1 2">
    <name type="scientific">Polyangium mundeleinium</name>
    <dbReference type="NCBI Taxonomy" id="2995306"/>
    <lineage>
        <taxon>Bacteria</taxon>
        <taxon>Pseudomonadati</taxon>
        <taxon>Myxococcota</taxon>
        <taxon>Polyangia</taxon>
        <taxon>Polyangiales</taxon>
        <taxon>Polyangiaceae</taxon>
        <taxon>Polyangium</taxon>
    </lineage>
</organism>
<reference evidence="1 2" key="1">
    <citation type="submission" date="2022-11" db="EMBL/GenBank/DDBJ databases">
        <title>Minimal conservation of predation-associated metabolite biosynthetic gene clusters underscores biosynthetic potential of Myxococcota including descriptions for ten novel species: Archangium lansinium sp. nov., Myxococcus landrumus sp. nov., Nannocystis bai.</title>
        <authorList>
            <person name="Ahearne A."/>
            <person name="Stevens C."/>
            <person name="Dowd S."/>
        </authorList>
    </citation>
    <scope>NUCLEOTIDE SEQUENCE [LARGE SCALE GENOMIC DNA]</scope>
    <source>
        <strain evidence="1 2">RJM3</strain>
    </source>
</reference>
<keyword evidence="2" id="KW-1185">Reference proteome</keyword>
<dbReference type="SUPFAM" id="SSF63825">
    <property type="entry name" value="YWTD domain"/>
    <property type="match status" value="2"/>
</dbReference>
<evidence type="ECO:0000313" key="2">
    <source>
        <dbReference type="Proteomes" id="UP001221411"/>
    </source>
</evidence>
<dbReference type="RefSeq" id="WP_271920549.1">
    <property type="nucleotide sequence ID" value="NZ_JAQNDO010000001.1"/>
</dbReference>
<evidence type="ECO:0000313" key="1">
    <source>
        <dbReference type="EMBL" id="MDC0744240.1"/>
    </source>
</evidence>
<comment type="caution">
    <text evidence="1">The sequence shown here is derived from an EMBL/GenBank/DDBJ whole genome shotgun (WGS) entry which is preliminary data.</text>
</comment>
<name>A0ABT5EQX9_9BACT</name>
<dbReference type="EMBL" id="JAQNDO010000001">
    <property type="protein sequence ID" value="MDC0744240.1"/>
    <property type="molecule type" value="Genomic_DNA"/>
</dbReference>
<accession>A0ABT5EQX9</accession>
<protein>
    <submittedName>
        <fullName evidence="1">EB domain-containing protein</fullName>
    </submittedName>
</protein>
<gene>
    <name evidence="1" type="ORF">POL67_23120</name>
</gene>
<dbReference type="InterPro" id="IPR011042">
    <property type="entry name" value="6-blade_b-propeller_TolB-like"/>
</dbReference>
<dbReference type="Gene3D" id="2.120.10.30">
    <property type="entry name" value="TolB, C-terminal domain"/>
    <property type="match status" value="2"/>
</dbReference>
<sequence>MTNGMGMAALAVALVGAGCGARTELSESKRSEDVCASVGQACRTSAACCGGGSCNAGVCEAPLCKGGEAPVVLASEAERLSGVLADGDHVYFTHYGAGGAVLRVPKAGGAIETVVPASSWTESLVADADSLYYLDSDQVKRASKDGSGASLLAADQVGSMSIAVDASFVYWIDPVDQAVRRVSKAGGTPQTLVKDEDLTPDMVPRMIADDTTLYWSATGAWLIPGFHATPKEGGELLLLDGAPSTHFVADSMFLFWIDQEHYVGDATPARLVRSRKDGSEAKTLTDWTSDYPSDLAAGMAQDENYLYWANGQARIMNRIPKTGGEPVEIFSSPDPIHQFAVDTSCLYYVAVRVSHETGETTSSLLRAPRFLPGE</sequence>
<proteinExistence type="predicted"/>
<dbReference type="Proteomes" id="UP001221411">
    <property type="component" value="Unassembled WGS sequence"/>
</dbReference>